<keyword evidence="1" id="KW-0863">Zinc-finger</keyword>
<evidence type="ECO:0000313" key="3">
    <source>
        <dbReference type="EMBL" id="CAG8773372.1"/>
    </source>
</evidence>
<keyword evidence="4" id="KW-1185">Reference proteome</keyword>
<dbReference type="PANTHER" id="PTHR35385:SF2">
    <property type="entry name" value="PROTEIN B, PUTATIVE-RELATED"/>
    <property type="match status" value="1"/>
</dbReference>
<dbReference type="PANTHER" id="PTHR35385">
    <property type="entry name" value="PROTEIN B, PUTATIVE-RELATED-RELATED"/>
    <property type="match status" value="1"/>
</dbReference>
<dbReference type="InterPro" id="IPR007527">
    <property type="entry name" value="Znf_SWIM"/>
</dbReference>
<comment type="caution">
    <text evidence="3">The sequence shown here is derived from an EMBL/GenBank/DDBJ whole genome shotgun (WGS) entry which is preliminary data.</text>
</comment>
<protein>
    <submittedName>
        <fullName evidence="3">37186_t:CDS:1</fullName>
    </submittedName>
</protein>
<keyword evidence="1" id="KW-0862">Zinc</keyword>
<keyword evidence="1" id="KW-0479">Metal-binding</keyword>
<dbReference type="Proteomes" id="UP000789901">
    <property type="component" value="Unassembled WGS sequence"/>
</dbReference>
<accession>A0ABN7VJ55</accession>
<dbReference type="PROSITE" id="PS50966">
    <property type="entry name" value="ZF_SWIM"/>
    <property type="match status" value="1"/>
</dbReference>
<evidence type="ECO:0000259" key="2">
    <source>
        <dbReference type="PROSITE" id="PS50966"/>
    </source>
</evidence>
<feature type="domain" description="SWIM-type" evidence="2">
    <location>
        <begin position="320"/>
        <end position="351"/>
    </location>
</feature>
<proteinExistence type="predicted"/>
<gene>
    <name evidence="3" type="ORF">GMARGA_LOCUS18784</name>
</gene>
<dbReference type="EMBL" id="CAJVQB010015253">
    <property type="protein sequence ID" value="CAG8773372.1"/>
    <property type="molecule type" value="Genomic_DNA"/>
</dbReference>
<organism evidence="3 4">
    <name type="scientific">Gigaspora margarita</name>
    <dbReference type="NCBI Taxonomy" id="4874"/>
    <lineage>
        <taxon>Eukaryota</taxon>
        <taxon>Fungi</taxon>
        <taxon>Fungi incertae sedis</taxon>
        <taxon>Mucoromycota</taxon>
        <taxon>Glomeromycotina</taxon>
        <taxon>Glomeromycetes</taxon>
        <taxon>Diversisporales</taxon>
        <taxon>Gigasporaceae</taxon>
        <taxon>Gigaspora</taxon>
    </lineage>
</organism>
<sequence>MPETKRFEIKEKRILFKELRHCIHSNKVKEKQGHCKVKKLYSSRAKNTYCTATIHLRLEHQQLSLSHPLEINIEFTHNHVINFASSLSFRHVDSKVHKNFITLFQDGHSPASALHIFEDDFYLNITNEQELLEILADRAYNPAAVVLEYNNSGQAQEICYMDASASFDPLNTSITLLYMSCAAGALPLGLFITSNELEITIEKAEHRQFWTLSFCLELPLRGNNTNNYIERGFGVMKDIIFTRTQAYNPVQMFQFITTSMERFYEKRLLRIANMYPGVLRIAKHFFCPGWEMIDPNSIQKTNMENEYLVPSTKENNGTNYIVNSEIGVCSCSIGMSSALCKHQGAVVAKFHVSIFNFIPSLTLDDRAIYAYIALGYITQNKSFYASLYTQPIVRNQEILCTRDKVKISNNFSRTGWKEPEVLNEESKDAIEINNSNFALFLEEVQLDYQNADQPLRIALDKFKDHYNSAKSKSAS</sequence>
<evidence type="ECO:0000313" key="4">
    <source>
        <dbReference type="Proteomes" id="UP000789901"/>
    </source>
</evidence>
<evidence type="ECO:0000256" key="1">
    <source>
        <dbReference type="PROSITE-ProRule" id="PRU00325"/>
    </source>
</evidence>
<name>A0ABN7VJ55_GIGMA</name>
<reference evidence="3 4" key="1">
    <citation type="submission" date="2021-06" db="EMBL/GenBank/DDBJ databases">
        <authorList>
            <person name="Kallberg Y."/>
            <person name="Tangrot J."/>
            <person name="Rosling A."/>
        </authorList>
    </citation>
    <scope>NUCLEOTIDE SEQUENCE [LARGE SCALE GENOMIC DNA]</scope>
    <source>
        <strain evidence="3 4">120-4 pot B 10/14</strain>
    </source>
</reference>